<keyword evidence="2" id="KW-0813">Transport</keyword>
<feature type="domain" description="ABC transporter" evidence="4">
    <location>
        <begin position="2"/>
        <end position="237"/>
    </location>
</feature>
<keyword evidence="5" id="KW-0547">Nucleotide-binding</keyword>
<comment type="caution">
    <text evidence="5">The sequence shown here is derived from an EMBL/GenBank/DDBJ whole genome shotgun (WGS) entry which is preliminary data.</text>
</comment>
<dbReference type="CDD" id="cd03224">
    <property type="entry name" value="ABC_TM1139_LivF_branched"/>
    <property type="match status" value="1"/>
</dbReference>
<comment type="similarity">
    <text evidence="1">Belongs to the ABC transporter superfamily.</text>
</comment>
<evidence type="ECO:0000313" key="6">
    <source>
        <dbReference type="Proteomes" id="UP001430804"/>
    </source>
</evidence>
<dbReference type="PANTHER" id="PTHR43820">
    <property type="entry name" value="HIGH-AFFINITY BRANCHED-CHAIN AMINO ACID TRANSPORT ATP-BINDING PROTEIN LIVF"/>
    <property type="match status" value="1"/>
</dbReference>
<dbReference type="EMBL" id="JAHWQX010000004">
    <property type="protein sequence ID" value="MBW3098826.1"/>
    <property type="molecule type" value="Genomic_DNA"/>
</dbReference>
<dbReference type="SMART" id="SM00382">
    <property type="entry name" value="AAA"/>
    <property type="match status" value="1"/>
</dbReference>
<evidence type="ECO:0000313" key="5">
    <source>
        <dbReference type="EMBL" id="MBW3098826.1"/>
    </source>
</evidence>
<keyword evidence="3" id="KW-0029">Amino-acid transport</keyword>
<evidence type="ECO:0000256" key="2">
    <source>
        <dbReference type="ARBA" id="ARBA00022448"/>
    </source>
</evidence>
<proteinExistence type="inferred from homology"/>
<reference evidence="5" key="1">
    <citation type="submission" date="2021-07" db="EMBL/GenBank/DDBJ databases">
        <title>Pseudohoeflea marina sp. nov. a polyhydroxyalcanoate-producing bacterium.</title>
        <authorList>
            <person name="Zheng W."/>
            <person name="Yu S."/>
            <person name="Huang Y."/>
        </authorList>
    </citation>
    <scope>NUCLEOTIDE SEQUENCE</scope>
    <source>
        <strain evidence="5">DP4N28-3</strain>
    </source>
</reference>
<dbReference type="Pfam" id="PF00005">
    <property type="entry name" value="ABC_tran"/>
    <property type="match status" value="1"/>
</dbReference>
<sequence>MLEIKGLEAGYGETRVLHGVDLSIARGTFHAVLGRNGAGKSTLLKTIVGLLPPSAGEIRFAGQSIAGQSIAAIEAFRIARRGIAYVPETRDVFGALSVRENLALAARLAYARGPWNTERVFRLFPQLARRADNGGSQLSGGEQQILAIARALVMNPRLLILDEPTEGLAPILVGEIFERLGDLRGDGMTMVLVEQNLPFAARLADTASILGRGRCVWSGPAAQLSADAKLQERWLGI</sequence>
<evidence type="ECO:0000259" key="4">
    <source>
        <dbReference type="PROSITE" id="PS50893"/>
    </source>
</evidence>
<dbReference type="Proteomes" id="UP001430804">
    <property type="component" value="Unassembled WGS sequence"/>
</dbReference>
<dbReference type="InterPro" id="IPR003439">
    <property type="entry name" value="ABC_transporter-like_ATP-bd"/>
</dbReference>
<dbReference type="PANTHER" id="PTHR43820:SF4">
    <property type="entry name" value="HIGH-AFFINITY BRANCHED-CHAIN AMINO ACID TRANSPORT ATP-BINDING PROTEIN LIVF"/>
    <property type="match status" value="1"/>
</dbReference>
<keyword evidence="5" id="KW-0067">ATP-binding</keyword>
<dbReference type="PROSITE" id="PS50893">
    <property type="entry name" value="ABC_TRANSPORTER_2"/>
    <property type="match status" value="1"/>
</dbReference>
<evidence type="ECO:0000256" key="3">
    <source>
        <dbReference type="ARBA" id="ARBA00022970"/>
    </source>
</evidence>
<evidence type="ECO:0000256" key="1">
    <source>
        <dbReference type="ARBA" id="ARBA00005417"/>
    </source>
</evidence>
<dbReference type="InterPro" id="IPR052156">
    <property type="entry name" value="BCAA_Transport_ATP-bd_LivF"/>
</dbReference>
<dbReference type="InterPro" id="IPR003593">
    <property type="entry name" value="AAA+_ATPase"/>
</dbReference>
<protein>
    <submittedName>
        <fullName evidence="5">ABC transporter ATP-binding protein</fullName>
    </submittedName>
</protein>
<keyword evidence="6" id="KW-1185">Reference proteome</keyword>
<organism evidence="5 6">
    <name type="scientific">Pseudohoeflea coraliihabitans</name>
    <dbReference type="NCBI Taxonomy" id="2860393"/>
    <lineage>
        <taxon>Bacteria</taxon>
        <taxon>Pseudomonadati</taxon>
        <taxon>Pseudomonadota</taxon>
        <taxon>Alphaproteobacteria</taxon>
        <taxon>Hyphomicrobiales</taxon>
        <taxon>Rhizobiaceae</taxon>
        <taxon>Pseudohoeflea</taxon>
    </lineage>
</organism>
<name>A0ABS6WS95_9HYPH</name>
<dbReference type="GO" id="GO:0005524">
    <property type="term" value="F:ATP binding"/>
    <property type="evidence" value="ECO:0007669"/>
    <property type="project" value="UniProtKB-KW"/>
</dbReference>
<gene>
    <name evidence="5" type="ORF">KY465_16200</name>
</gene>
<accession>A0ABS6WS95</accession>